<gene>
    <name evidence="1" type="ORF">IWQ57_004387</name>
</gene>
<protein>
    <submittedName>
        <fullName evidence="1">Uncharacterized protein</fullName>
    </submittedName>
</protein>
<name>A0ACC1JSF8_9FUNG</name>
<feature type="non-terminal residue" evidence="1">
    <location>
        <position position="1"/>
    </location>
</feature>
<reference evidence="1" key="1">
    <citation type="submission" date="2022-07" db="EMBL/GenBank/DDBJ databases">
        <title>Phylogenomic reconstructions and comparative analyses of Kickxellomycotina fungi.</title>
        <authorList>
            <person name="Reynolds N.K."/>
            <person name="Stajich J.E."/>
            <person name="Barry K."/>
            <person name="Grigoriev I.V."/>
            <person name="Crous P."/>
            <person name="Smith M.E."/>
        </authorList>
    </citation>
    <scope>NUCLEOTIDE SEQUENCE</scope>
    <source>
        <strain evidence="1">CBS 109366</strain>
    </source>
</reference>
<sequence>AGDGAREQRCCRGRRIARKVLALFACMLVARLVLHVALGRLGLLNRMWDYGCDEAARVSGHPHHHHPHPWGHGSGREKPHWHPLPKPFLLTRPAMAGPLTPAGMVGRINPKALTALVQGTLPMSRISDVFNPAAELCVPVVPVAGLERVVFSPSEFGKIAHRVVGGVGTDIQIVAAPAGDRATFEVTALASSQKIAEQISLSVTKGSDGDITLQLDGPKWLDVGECAYARVVLSIPQSTTELPALRTSYVYGTIKVDRALARAVSFGSFEIDAALGPIAVPPIRADSVAINSVSGGVQGYFHIGKSLSIHSVRSAISAGVDVRKASSSAISAESVTGEIQLRVSGGFDGSFSASAVVASVDVEDISDGSNRLHFDKDLARVKTGTFGPADSSLTGNSTLRASTINGPVLIEFL</sequence>
<keyword evidence="2" id="KW-1185">Reference proteome</keyword>
<dbReference type="EMBL" id="JANBUJ010001712">
    <property type="protein sequence ID" value="KAJ2766384.1"/>
    <property type="molecule type" value="Genomic_DNA"/>
</dbReference>
<dbReference type="Proteomes" id="UP001140234">
    <property type="component" value="Unassembled WGS sequence"/>
</dbReference>
<evidence type="ECO:0000313" key="1">
    <source>
        <dbReference type="EMBL" id="KAJ2766384.1"/>
    </source>
</evidence>
<accession>A0ACC1JSF8</accession>
<organism evidence="1 2">
    <name type="scientific">Coemansia nantahalensis</name>
    <dbReference type="NCBI Taxonomy" id="2789366"/>
    <lineage>
        <taxon>Eukaryota</taxon>
        <taxon>Fungi</taxon>
        <taxon>Fungi incertae sedis</taxon>
        <taxon>Zoopagomycota</taxon>
        <taxon>Kickxellomycotina</taxon>
        <taxon>Kickxellomycetes</taxon>
        <taxon>Kickxellales</taxon>
        <taxon>Kickxellaceae</taxon>
        <taxon>Coemansia</taxon>
    </lineage>
</organism>
<comment type="caution">
    <text evidence="1">The sequence shown here is derived from an EMBL/GenBank/DDBJ whole genome shotgun (WGS) entry which is preliminary data.</text>
</comment>
<proteinExistence type="predicted"/>
<evidence type="ECO:0000313" key="2">
    <source>
        <dbReference type="Proteomes" id="UP001140234"/>
    </source>
</evidence>